<protein>
    <recommendedName>
        <fullName evidence="6">Peptidase A1 domain-containing protein</fullName>
    </recommendedName>
</protein>
<comment type="similarity">
    <text evidence="1 4">Belongs to the peptidase A1 family.</text>
</comment>
<keyword evidence="4" id="KW-0378">Hydrolase</keyword>
<dbReference type="InterPro" id="IPR001969">
    <property type="entry name" value="Aspartic_peptidase_AS"/>
</dbReference>
<dbReference type="OrthoDB" id="660550at2759"/>
<dbReference type="CDD" id="cd05471">
    <property type="entry name" value="pepsin_like"/>
    <property type="match status" value="1"/>
</dbReference>
<dbReference type="PANTHER" id="PTHR47966">
    <property type="entry name" value="BETA-SITE APP-CLEAVING ENZYME, ISOFORM A-RELATED"/>
    <property type="match status" value="1"/>
</dbReference>
<dbReference type="InterPro" id="IPR034164">
    <property type="entry name" value="Pepsin-like_dom"/>
</dbReference>
<evidence type="ECO:0000256" key="1">
    <source>
        <dbReference type="ARBA" id="ARBA00007447"/>
    </source>
</evidence>
<organism evidence="7 8">
    <name type="scientific">Amanita muscaria (strain Koide BX008)</name>
    <dbReference type="NCBI Taxonomy" id="946122"/>
    <lineage>
        <taxon>Eukaryota</taxon>
        <taxon>Fungi</taxon>
        <taxon>Dikarya</taxon>
        <taxon>Basidiomycota</taxon>
        <taxon>Agaricomycotina</taxon>
        <taxon>Agaricomycetes</taxon>
        <taxon>Agaricomycetidae</taxon>
        <taxon>Agaricales</taxon>
        <taxon>Pluteineae</taxon>
        <taxon>Amanitaceae</taxon>
        <taxon>Amanita</taxon>
    </lineage>
</organism>
<dbReference type="PRINTS" id="PR00792">
    <property type="entry name" value="PEPSIN"/>
</dbReference>
<dbReference type="Gene3D" id="2.40.70.10">
    <property type="entry name" value="Acid Proteases"/>
    <property type="match status" value="2"/>
</dbReference>
<dbReference type="EMBL" id="KN818319">
    <property type="protein sequence ID" value="KIL59246.1"/>
    <property type="molecule type" value="Genomic_DNA"/>
</dbReference>
<evidence type="ECO:0000256" key="2">
    <source>
        <dbReference type="ARBA" id="ARBA00022750"/>
    </source>
</evidence>
<dbReference type="AlphaFoldDB" id="A0A0C2WR73"/>
<dbReference type="InterPro" id="IPR021109">
    <property type="entry name" value="Peptidase_aspartic_dom_sf"/>
</dbReference>
<keyword evidence="5" id="KW-0732">Signal</keyword>
<feature type="active site" evidence="3">
    <location>
        <position position="275"/>
    </location>
</feature>
<dbReference type="InterPro" id="IPR033121">
    <property type="entry name" value="PEPTIDASE_A1"/>
</dbReference>
<keyword evidence="2 4" id="KW-0064">Aspartyl protease</keyword>
<evidence type="ECO:0000313" key="7">
    <source>
        <dbReference type="EMBL" id="KIL59246.1"/>
    </source>
</evidence>
<evidence type="ECO:0000313" key="8">
    <source>
        <dbReference type="Proteomes" id="UP000054549"/>
    </source>
</evidence>
<dbReference type="GO" id="GO:0006508">
    <property type="term" value="P:proteolysis"/>
    <property type="evidence" value="ECO:0007669"/>
    <property type="project" value="UniProtKB-KW"/>
</dbReference>
<dbReference type="PROSITE" id="PS51767">
    <property type="entry name" value="PEPTIDASE_A1"/>
    <property type="match status" value="1"/>
</dbReference>
<dbReference type="SUPFAM" id="SSF50630">
    <property type="entry name" value="Acid proteases"/>
    <property type="match status" value="1"/>
</dbReference>
<reference evidence="7 8" key="1">
    <citation type="submission" date="2014-04" db="EMBL/GenBank/DDBJ databases">
        <title>Evolutionary Origins and Diversification of the Mycorrhizal Mutualists.</title>
        <authorList>
            <consortium name="DOE Joint Genome Institute"/>
            <consortium name="Mycorrhizal Genomics Consortium"/>
            <person name="Kohler A."/>
            <person name="Kuo A."/>
            <person name="Nagy L.G."/>
            <person name="Floudas D."/>
            <person name="Copeland A."/>
            <person name="Barry K.W."/>
            <person name="Cichocki N."/>
            <person name="Veneault-Fourrey C."/>
            <person name="LaButti K."/>
            <person name="Lindquist E.A."/>
            <person name="Lipzen A."/>
            <person name="Lundell T."/>
            <person name="Morin E."/>
            <person name="Murat C."/>
            <person name="Riley R."/>
            <person name="Ohm R."/>
            <person name="Sun H."/>
            <person name="Tunlid A."/>
            <person name="Henrissat B."/>
            <person name="Grigoriev I.V."/>
            <person name="Hibbett D.S."/>
            <person name="Martin F."/>
        </authorList>
    </citation>
    <scope>NUCLEOTIDE SEQUENCE [LARGE SCALE GENOMIC DNA]</scope>
    <source>
        <strain evidence="7 8">Koide BX008</strain>
    </source>
</reference>
<feature type="signal peptide" evidence="5">
    <location>
        <begin position="1"/>
        <end position="17"/>
    </location>
</feature>
<dbReference type="Pfam" id="PF00026">
    <property type="entry name" value="Asp"/>
    <property type="match status" value="1"/>
</dbReference>
<accession>A0A0C2WR73</accession>
<dbReference type="PANTHER" id="PTHR47966:SF51">
    <property type="entry name" value="BETA-SITE APP-CLEAVING ENZYME, ISOFORM A-RELATED"/>
    <property type="match status" value="1"/>
</dbReference>
<keyword evidence="8" id="KW-1185">Reference proteome</keyword>
<evidence type="ECO:0000256" key="5">
    <source>
        <dbReference type="SAM" id="SignalP"/>
    </source>
</evidence>
<keyword evidence="4" id="KW-0645">Protease</keyword>
<evidence type="ECO:0000256" key="4">
    <source>
        <dbReference type="RuleBase" id="RU000454"/>
    </source>
</evidence>
<feature type="chain" id="PRO_5002158387" description="Peptidase A1 domain-containing protein" evidence="5">
    <location>
        <begin position="18"/>
        <end position="403"/>
    </location>
</feature>
<dbReference type="STRING" id="946122.A0A0C2WR73"/>
<dbReference type="Proteomes" id="UP000054549">
    <property type="component" value="Unassembled WGS sequence"/>
</dbReference>
<sequence>MFSLALVVSFLALGVAAKPVAVHGPLVKLPLSKVIHGIGSHTLLQRDQARALALKNMANGSQGGGVFNLTVDNQAVTYVADIGIGTPPTSYKLLIDTGSSNTWIGAGKAYVKTNSSIPTADNVSVWYGSGQMTGTEYLDTVTLAPGLVVYNQSIGDATSSSGFDGVDGILGVGPTDLTRGSLSPDSSSTVPTVVDNAWNQGLITADKIGISIEPTTTNVSTGEITWGGVDPSKFNGTLNYAPITTSSPSSNYWGVDQSITYDTSTILNTGAGIVDTGTTLILLATDAYKAYVNATGATLDSDTGLLTITTANYANLKSLFFNINGVPYELTPNAQTWPRSLNTAIRGNAQSIYLVIADLGLLSDGGLNFINGYTFLERYYSVYDSANKAVGFAQTPYTFATTN</sequence>
<dbReference type="InParanoid" id="A0A0C2WR73"/>
<evidence type="ECO:0000259" key="6">
    <source>
        <dbReference type="PROSITE" id="PS51767"/>
    </source>
</evidence>
<evidence type="ECO:0000256" key="3">
    <source>
        <dbReference type="PIRSR" id="PIRSR601461-1"/>
    </source>
</evidence>
<name>A0A0C2WR73_AMAMK</name>
<dbReference type="InterPro" id="IPR001461">
    <property type="entry name" value="Aspartic_peptidase_A1"/>
</dbReference>
<dbReference type="GO" id="GO:0004190">
    <property type="term" value="F:aspartic-type endopeptidase activity"/>
    <property type="evidence" value="ECO:0007669"/>
    <property type="project" value="UniProtKB-KW"/>
</dbReference>
<dbReference type="PROSITE" id="PS00141">
    <property type="entry name" value="ASP_PROTEASE"/>
    <property type="match status" value="2"/>
</dbReference>
<gene>
    <name evidence="7" type="ORF">M378DRAFT_1014703</name>
</gene>
<feature type="active site" evidence="3">
    <location>
        <position position="96"/>
    </location>
</feature>
<feature type="domain" description="Peptidase A1" evidence="6">
    <location>
        <begin position="78"/>
        <end position="393"/>
    </location>
</feature>
<dbReference type="HOGENOM" id="CLU_038846_0_0_1"/>
<proteinExistence type="inferred from homology"/>